<dbReference type="SMART" id="SM00878">
    <property type="entry name" value="Biotin_carb_C"/>
    <property type="match status" value="1"/>
</dbReference>
<evidence type="ECO:0000313" key="21">
    <source>
        <dbReference type="Proteomes" id="UP000551616"/>
    </source>
</evidence>
<accession>A0A7V8V6W4</accession>
<evidence type="ECO:0000256" key="14">
    <source>
        <dbReference type="ARBA" id="ARBA00023267"/>
    </source>
</evidence>
<dbReference type="NCBIfam" id="NF006367">
    <property type="entry name" value="PRK08591.1"/>
    <property type="match status" value="1"/>
</dbReference>
<evidence type="ECO:0000256" key="5">
    <source>
        <dbReference type="ARBA" id="ARBA00022516"/>
    </source>
</evidence>
<dbReference type="EC" id="6.3.4.14" evidence="4 17"/>
<evidence type="ECO:0000256" key="4">
    <source>
        <dbReference type="ARBA" id="ARBA00013263"/>
    </source>
</evidence>
<dbReference type="InterPro" id="IPR004549">
    <property type="entry name" value="Acetyl_CoA_COase_biotin_COase"/>
</dbReference>
<reference evidence="20 21" key="1">
    <citation type="submission" date="2020-05" db="EMBL/GenBank/DDBJ databases">
        <title>Bremerella alba sp. nov., a novel planctomycete isolated from the surface of the macroalga Fucus spiralis.</title>
        <authorList>
            <person name="Godinho O."/>
            <person name="Botelho R."/>
            <person name="Albuquerque L."/>
            <person name="Wiegand S."/>
            <person name="Da Costa M.S."/>
            <person name="Lobo-Da-Cunha A."/>
            <person name="Jogler C."/>
            <person name="Lage O.M."/>
        </authorList>
    </citation>
    <scope>NUCLEOTIDE SEQUENCE [LARGE SCALE GENOMIC DNA]</scope>
    <source>
        <strain evidence="20 21">FF15</strain>
    </source>
</reference>
<dbReference type="RefSeq" id="WP_207397412.1">
    <property type="nucleotide sequence ID" value="NZ_JABRWO010000008.1"/>
</dbReference>
<evidence type="ECO:0000256" key="16">
    <source>
        <dbReference type="PROSITE-ProRule" id="PRU00409"/>
    </source>
</evidence>
<dbReference type="PROSITE" id="PS50975">
    <property type="entry name" value="ATP_GRASP"/>
    <property type="match status" value="1"/>
</dbReference>
<dbReference type="NCBIfam" id="TIGR00514">
    <property type="entry name" value="accC"/>
    <property type="match status" value="1"/>
</dbReference>
<evidence type="ECO:0000256" key="2">
    <source>
        <dbReference type="ARBA" id="ARBA00004956"/>
    </source>
</evidence>
<dbReference type="GO" id="GO:0046872">
    <property type="term" value="F:metal ion binding"/>
    <property type="evidence" value="ECO:0007669"/>
    <property type="project" value="UniProtKB-KW"/>
</dbReference>
<dbReference type="UniPathway" id="UPA00655">
    <property type="reaction ID" value="UER00711"/>
</dbReference>
<dbReference type="Proteomes" id="UP000551616">
    <property type="component" value="Unassembled WGS sequence"/>
</dbReference>
<dbReference type="Pfam" id="PF02785">
    <property type="entry name" value="Biotin_carb_C"/>
    <property type="match status" value="1"/>
</dbReference>
<feature type="domain" description="Biotin carboxylation" evidence="19">
    <location>
        <begin position="1"/>
        <end position="446"/>
    </location>
</feature>
<dbReference type="GO" id="GO:0006633">
    <property type="term" value="P:fatty acid biosynthetic process"/>
    <property type="evidence" value="ECO:0007669"/>
    <property type="project" value="UniProtKB-KW"/>
</dbReference>
<keyword evidence="13 17" id="KW-0275">Fatty acid biosynthesis</keyword>
<dbReference type="Pfam" id="PF00289">
    <property type="entry name" value="Biotin_carb_N"/>
    <property type="match status" value="1"/>
</dbReference>
<evidence type="ECO:0000256" key="3">
    <source>
        <dbReference type="ARBA" id="ARBA00011750"/>
    </source>
</evidence>
<dbReference type="PANTHER" id="PTHR48095">
    <property type="entry name" value="PYRUVATE CARBOXYLASE SUBUNIT A"/>
    <property type="match status" value="1"/>
</dbReference>
<dbReference type="PANTHER" id="PTHR48095:SF2">
    <property type="entry name" value="BIOTIN CARBOXYLASE, CHLOROPLASTIC"/>
    <property type="match status" value="1"/>
</dbReference>
<keyword evidence="8 16" id="KW-0547">Nucleotide-binding</keyword>
<dbReference type="InterPro" id="IPR011054">
    <property type="entry name" value="Rudment_hybrid_motif"/>
</dbReference>
<dbReference type="GO" id="GO:0005524">
    <property type="term" value="F:ATP binding"/>
    <property type="evidence" value="ECO:0007669"/>
    <property type="project" value="UniProtKB-UniRule"/>
</dbReference>
<sequence>MYNRILIANRGEIALRIIRACKELGIETVAIFSEADRDAAYLKLADEAYCVGPAKSAQSYLKIDRVISAAEVGNVEAIHPGYGFLAENAEFNDICRSCNIDFIGPTPEAMSKLGDKNTARTMAREANVPVVPGSAGLIEGEDEALKIAHEIGFPVLIKATAGGGGRGMRVAANDLVLKNALNQAQTEAGAAFGNAGVYIEKYVEHPRHVEVQVIADHHGNAVHLYERECSTQRRHQKLIEESPAPNLSQKTRDEICAAAVRMIKAADYQNAGTVEFIVDKDENFYFIEVNARIQVEHCVTEMVTGIDLIQAQIRVACGEPLPWKQEDIKLQGAAIECRINAEDADKNFMPCPGKINQLIVPGGPGVRFDSHVYSGYVVPPHYDSMIGKLLVHRNTREEAIRCMLRALDELRTDGITTTANFHKKVLNHSAFAEGKIDTTFVERTWFS</sequence>
<dbReference type="PROSITE" id="PS00867">
    <property type="entry name" value="CPSASE_2"/>
    <property type="match status" value="1"/>
</dbReference>
<dbReference type="PROSITE" id="PS00866">
    <property type="entry name" value="CPSASE_1"/>
    <property type="match status" value="1"/>
</dbReference>
<keyword evidence="9 17" id="KW-0276">Fatty acid metabolism</keyword>
<evidence type="ECO:0000256" key="12">
    <source>
        <dbReference type="ARBA" id="ARBA00023098"/>
    </source>
</evidence>
<keyword evidence="7" id="KW-0479">Metal-binding</keyword>
<evidence type="ECO:0000256" key="11">
    <source>
        <dbReference type="ARBA" id="ARBA00022842"/>
    </source>
</evidence>
<gene>
    <name evidence="20" type="primary">accC</name>
    <name evidence="20" type="ORF">HOV93_31820</name>
</gene>
<dbReference type="GO" id="GO:0004075">
    <property type="term" value="F:biotin carboxylase activity"/>
    <property type="evidence" value="ECO:0007669"/>
    <property type="project" value="UniProtKB-EC"/>
</dbReference>
<dbReference type="AlphaFoldDB" id="A0A7V8V6W4"/>
<evidence type="ECO:0000256" key="6">
    <source>
        <dbReference type="ARBA" id="ARBA00022598"/>
    </source>
</evidence>
<dbReference type="Gene3D" id="3.30.1490.20">
    <property type="entry name" value="ATP-grasp fold, A domain"/>
    <property type="match status" value="1"/>
</dbReference>
<feature type="domain" description="ATP-grasp" evidence="18">
    <location>
        <begin position="120"/>
        <end position="317"/>
    </location>
</feature>
<dbReference type="Gene3D" id="3.40.50.20">
    <property type="match status" value="1"/>
</dbReference>
<dbReference type="Pfam" id="PF02786">
    <property type="entry name" value="CPSase_L_D2"/>
    <property type="match status" value="1"/>
</dbReference>
<keyword evidence="10 16" id="KW-0067">ATP-binding</keyword>
<dbReference type="FunFam" id="3.40.50.20:FF:000010">
    <property type="entry name" value="Propionyl-CoA carboxylase subunit alpha"/>
    <property type="match status" value="1"/>
</dbReference>
<protein>
    <recommendedName>
        <fullName evidence="4 17">Biotin carboxylase</fullName>
        <ecNumber evidence="4 17">6.3.4.14</ecNumber>
    </recommendedName>
    <alternativeName>
        <fullName evidence="17">Acetyl-coenzyme A carboxylase biotin carboxylase subunit A</fullName>
    </alternativeName>
</protein>
<comment type="pathway">
    <text evidence="2 17">Lipid metabolism; malonyl-CoA biosynthesis; malonyl-CoA from acetyl-CoA: step 1/1.</text>
</comment>
<evidence type="ECO:0000256" key="7">
    <source>
        <dbReference type="ARBA" id="ARBA00022723"/>
    </source>
</evidence>
<dbReference type="InterPro" id="IPR005482">
    <property type="entry name" value="Biotin_COase_C"/>
</dbReference>
<dbReference type="SUPFAM" id="SSF52440">
    <property type="entry name" value="PreATP-grasp domain"/>
    <property type="match status" value="1"/>
</dbReference>
<evidence type="ECO:0000259" key="18">
    <source>
        <dbReference type="PROSITE" id="PS50975"/>
    </source>
</evidence>
<keyword evidence="21" id="KW-1185">Reference proteome</keyword>
<keyword evidence="5 17" id="KW-0444">Lipid biosynthesis</keyword>
<dbReference type="Gene3D" id="3.30.470.20">
    <property type="entry name" value="ATP-grasp fold, B domain"/>
    <property type="match status" value="1"/>
</dbReference>
<comment type="function">
    <text evidence="1 17">This protein is a component of the acetyl coenzyme A carboxylase complex; first, biotin carboxylase catalyzes the carboxylation of the carrier protein and then the transcarboxylase transfers the carboxyl group to form malonyl-CoA.</text>
</comment>
<evidence type="ECO:0000313" key="20">
    <source>
        <dbReference type="EMBL" id="MBA2115995.1"/>
    </source>
</evidence>
<dbReference type="SUPFAM" id="SSF56059">
    <property type="entry name" value="Glutathione synthetase ATP-binding domain-like"/>
    <property type="match status" value="1"/>
</dbReference>
<dbReference type="InterPro" id="IPR011764">
    <property type="entry name" value="Biotin_carboxylation_dom"/>
</dbReference>
<keyword evidence="11" id="KW-0460">Magnesium</keyword>
<dbReference type="InterPro" id="IPR013815">
    <property type="entry name" value="ATP_grasp_subdomain_1"/>
</dbReference>
<dbReference type="SUPFAM" id="SSF51246">
    <property type="entry name" value="Rudiment single hybrid motif"/>
    <property type="match status" value="1"/>
</dbReference>
<dbReference type="InterPro" id="IPR005479">
    <property type="entry name" value="CPAse_ATP-bd"/>
</dbReference>
<dbReference type="InterPro" id="IPR005481">
    <property type="entry name" value="BC-like_N"/>
</dbReference>
<dbReference type="InterPro" id="IPR016185">
    <property type="entry name" value="PreATP-grasp_dom_sf"/>
</dbReference>
<evidence type="ECO:0000256" key="1">
    <source>
        <dbReference type="ARBA" id="ARBA00003761"/>
    </source>
</evidence>
<organism evidence="20 21">
    <name type="scientific">Bremerella alba</name>
    <dbReference type="NCBI Taxonomy" id="980252"/>
    <lineage>
        <taxon>Bacteria</taxon>
        <taxon>Pseudomonadati</taxon>
        <taxon>Planctomycetota</taxon>
        <taxon>Planctomycetia</taxon>
        <taxon>Pirellulales</taxon>
        <taxon>Pirellulaceae</taxon>
        <taxon>Bremerella</taxon>
    </lineage>
</organism>
<keyword evidence="14 17" id="KW-0092">Biotin</keyword>
<dbReference type="FunFam" id="3.30.1490.20:FF:000018">
    <property type="entry name" value="Biotin carboxylase"/>
    <property type="match status" value="1"/>
</dbReference>
<evidence type="ECO:0000256" key="8">
    <source>
        <dbReference type="ARBA" id="ARBA00022741"/>
    </source>
</evidence>
<dbReference type="InterPro" id="IPR051602">
    <property type="entry name" value="ACC_Biotin_Carboxylase"/>
</dbReference>
<keyword evidence="6 17" id="KW-0436">Ligase</keyword>
<comment type="caution">
    <text evidence="20">The sequence shown here is derived from an EMBL/GenBank/DDBJ whole genome shotgun (WGS) entry which is preliminary data.</text>
</comment>
<dbReference type="PROSITE" id="PS50979">
    <property type="entry name" value="BC"/>
    <property type="match status" value="1"/>
</dbReference>
<evidence type="ECO:0000256" key="10">
    <source>
        <dbReference type="ARBA" id="ARBA00022840"/>
    </source>
</evidence>
<evidence type="ECO:0000256" key="17">
    <source>
        <dbReference type="RuleBase" id="RU365063"/>
    </source>
</evidence>
<comment type="catalytic activity">
    <reaction evidence="15 17">
        <text>N(6)-biotinyl-L-lysyl-[protein] + hydrogencarbonate + ATP = N(6)-carboxybiotinyl-L-lysyl-[protein] + ADP + phosphate + H(+)</text>
        <dbReference type="Rhea" id="RHEA:13501"/>
        <dbReference type="Rhea" id="RHEA-COMP:10505"/>
        <dbReference type="Rhea" id="RHEA-COMP:10506"/>
        <dbReference type="ChEBI" id="CHEBI:15378"/>
        <dbReference type="ChEBI" id="CHEBI:17544"/>
        <dbReference type="ChEBI" id="CHEBI:30616"/>
        <dbReference type="ChEBI" id="CHEBI:43474"/>
        <dbReference type="ChEBI" id="CHEBI:83144"/>
        <dbReference type="ChEBI" id="CHEBI:83145"/>
        <dbReference type="ChEBI" id="CHEBI:456216"/>
        <dbReference type="EC" id="6.3.4.14"/>
    </reaction>
</comment>
<dbReference type="EMBL" id="JABRWO010000008">
    <property type="protein sequence ID" value="MBA2115995.1"/>
    <property type="molecule type" value="Genomic_DNA"/>
</dbReference>
<evidence type="ECO:0000259" key="19">
    <source>
        <dbReference type="PROSITE" id="PS50979"/>
    </source>
</evidence>
<evidence type="ECO:0000256" key="15">
    <source>
        <dbReference type="ARBA" id="ARBA00048600"/>
    </source>
</evidence>
<proteinExistence type="predicted"/>
<dbReference type="GO" id="GO:2001295">
    <property type="term" value="P:malonyl-CoA biosynthetic process"/>
    <property type="evidence" value="ECO:0007669"/>
    <property type="project" value="UniProtKB-UniPathway"/>
</dbReference>
<comment type="subunit">
    <text evidence="3 17">Acetyl-CoA carboxylase is a heterohexamer of biotin carboxyl carrier protein, biotin carboxylase and the two subunits of carboxyl transferase in a 2:2 complex.</text>
</comment>
<evidence type="ECO:0000256" key="9">
    <source>
        <dbReference type="ARBA" id="ARBA00022832"/>
    </source>
</evidence>
<dbReference type="InterPro" id="IPR011761">
    <property type="entry name" value="ATP-grasp"/>
</dbReference>
<keyword evidence="12 17" id="KW-0443">Lipid metabolism</keyword>
<evidence type="ECO:0000256" key="13">
    <source>
        <dbReference type="ARBA" id="ARBA00023160"/>
    </source>
</evidence>
<name>A0A7V8V6W4_9BACT</name>